<feature type="region of interest" description="Disordered" evidence="1">
    <location>
        <begin position="50"/>
        <end position="72"/>
    </location>
</feature>
<accession>A0A843X3J0</accession>
<name>A0A843X3J0_COLES</name>
<proteinExistence type="predicted"/>
<gene>
    <name evidence="2" type="ORF">Taro_045982</name>
</gene>
<keyword evidence="3" id="KW-1185">Reference proteome</keyword>
<evidence type="ECO:0000313" key="2">
    <source>
        <dbReference type="EMBL" id="MQM13061.1"/>
    </source>
</evidence>
<dbReference type="AlphaFoldDB" id="A0A843X3J0"/>
<dbReference type="EMBL" id="NMUH01005545">
    <property type="protein sequence ID" value="MQM13061.1"/>
    <property type="molecule type" value="Genomic_DNA"/>
</dbReference>
<organism evidence="2 3">
    <name type="scientific">Colocasia esculenta</name>
    <name type="common">Wild taro</name>
    <name type="synonym">Arum esculentum</name>
    <dbReference type="NCBI Taxonomy" id="4460"/>
    <lineage>
        <taxon>Eukaryota</taxon>
        <taxon>Viridiplantae</taxon>
        <taxon>Streptophyta</taxon>
        <taxon>Embryophyta</taxon>
        <taxon>Tracheophyta</taxon>
        <taxon>Spermatophyta</taxon>
        <taxon>Magnoliopsida</taxon>
        <taxon>Liliopsida</taxon>
        <taxon>Araceae</taxon>
        <taxon>Aroideae</taxon>
        <taxon>Colocasieae</taxon>
        <taxon>Colocasia</taxon>
    </lineage>
</organism>
<feature type="region of interest" description="Disordered" evidence="1">
    <location>
        <begin position="1"/>
        <end position="22"/>
    </location>
</feature>
<reference evidence="2" key="1">
    <citation type="submission" date="2017-07" db="EMBL/GenBank/DDBJ databases">
        <title>Taro Niue Genome Assembly and Annotation.</title>
        <authorList>
            <person name="Atibalentja N."/>
            <person name="Keating K."/>
            <person name="Fields C.J."/>
        </authorList>
    </citation>
    <scope>NUCLEOTIDE SEQUENCE</scope>
    <source>
        <strain evidence="2">Niue_2</strain>
        <tissue evidence="2">Leaf</tissue>
    </source>
</reference>
<dbReference type="Proteomes" id="UP000652761">
    <property type="component" value="Unassembled WGS sequence"/>
</dbReference>
<evidence type="ECO:0000256" key="1">
    <source>
        <dbReference type="SAM" id="MobiDB-lite"/>
    </source>
</evidence>
<comment type="caution">
    <text evidence="2">The sequence shown here is derived from an EMBL/GenBank/DDBJ whole genome shotgun (WGS) entry which is preliminary data.</text>
</comment>
<evidence type="ECO:0000313" key="3">
    <source>
        <dbReference type="Proteomes" id="UP000652761"/>
    </source>
</evidence>
<sequence length="143" mass="14945">MPDGLGQPTTAEAGGELPATAGEGNSRHPCLLPLFLSVSSTLPGISCRPHRLLPPPLQSGRLASPAARSPDLKDSLAGRGVRILNFSRQVVASGILMSDDNDNVVMGKKLGGLAQLTVEVDQKTEGIEDLGANEIAKEIRNDI</sequence>
<protein>
    <submittedName>
        <fullName evidence="2">Uncharacterized protein</fullName>
    </submittedName>
</protein>